<evidence type="ECO:0000256" key="1">
    <source>
        <dbReference type="SAM" id="MobiDB-lite"/>
    </source>
</evidence>
<sequence length="160" mass="18564">MINKTTKEEARDQTPQSFYEEYYYILLYFGKFSVKLEAMEKYSSARDNAKEEDDDKEEEEGGGGGGGLFSCWGRLKLMLPWKRRKRSHTRQRNVRVSYRNVTRKSKGTRQVGGFRYDALSYAQNFDESCWDDGNEDSSYRGFSSRYAAPSSKSMQGSNEL</sequence>
<keyword evidence="3" id="KW-1185">Reference proteome</keyword>
<feature type="region of interest" description="Disordered" evidence="1">
    <location>
        <begin position="137"/>
        <end position="160"/>
    </location>
</feature>
<proteinExistence type="predicted"/>
<dbReference type="EMBL" id="CAUOFW020001934">
    <property type="protein sequence ID" value="CAK9149744.1"/>
    <property type="molecule type" value="Genomic_DNA"/>
</dbReference>
<feature type="region of interest" description="Disordered" evidence="1">
    <location>
        <begin position="45"/>
        <end position="69"/>
    </location>
</feature>
<protein>
    <submittedName>
        <fullName evidence="2">Uncharacterized protein</fullName>
    </submittedName>
</protein>
<evidence type="ECO:0000313" key="2">
    <source>
        <dbReference type="EMBL" id="CAK9149744.1"/>
    </source>
</evidence>
<name>A0ABC8RXN6_9AQUA</name>
<feature type="region of interest" description="Disordered" evidence="1">
    <location>
        <begin position="83"/>
        <end position="102"/>
    </location>
</feature>
<accession>A0ABC8RXN6</accession>
<feature type="compositionally biased region" description="Polar residues" evidence="1">
    <location>
        <begin position="150"/>
        <end position="160"/>
    </location>
</feature>
<comment type="caution">
    <text evidence="2">The sequence shown here is derived from an EMBL/GenBank/DDBJ whole genome shotgun (WGS) entry which is preliminary data.</text>
</comment>
<feature type="compositionally biased region" description="Basic residues" evidence="1">
    <location>
        <begin position="83"/>
        <end position="93"/>
    </location>
</feature>
<dbReference type="PANTHER" id="PTHR33168">
    <property type="entry name" value="STRESS INDUCED PROTEIN-RELATED"/>
    <property type="match status" value="1"/>
</dbReference>
<gene>
    <name evidence="2" type="ORF">ILEXP_LOCUS17813</name>
</gene>
<dbReference type="AlphaFoldDB" id="A0ABC8RXN6"/>
<dbReference type="Proteomes" id="UP001642360">
    <property type="component" value="Unassembled WGS sequence"/>
</dbReference>
<reference evidence="2 3" key="1">
    <citation type="submission" date="2024-02" db="EMBL/GenBank/DDBJ databases">
        <authorList>
            <person name="Vignale AGUSTIN F."/>
            <person name="Sosa J E."/>
            <person name="Modenutti C."/>
        </authorList>
    </citation>
    <scope>NUCLEOTIDE SEQUENCE [LARGE SCALE GENOMIC DNA]</scope>
</reference>
<organism evidence="2 3">
    <name type="scientific">Ilex paraguariensis</name>
    <name type="common">yerba mate</name>
    <dbReference type="NCBI Taxonomy" id="185542"/>
    <lineage>
        <taxon>Eukaryota</taxon>
        <taxon>Viridiplantae</taxon>
        <taxon>Streptophyta</taxon>
        <taxon>Embryophyta</taxon>
        <taxon>Tracheophyta</taxon>
        <taxon>Spermatophyta</taxon>
        <taxon>Magnoliopsida</taxon>
        <taxon>eudicotyledons</taxon>
        <taxon>Gunneridae</taxon>
        <taxon>Pentapetalae</taxon>
        <taxon>asterids</taxon>
        <taxon>campanulids</taxon>
        <taxon>Aquifoliales</taxon>
        <taxon>Aquifoliaceae</taxon>
        <taxon>Ilex</taxon>
    </lineage>
</organism>
<feature type="compositionally biased region" description="Acidic residues" evidence="1">
    <location>
        <begin position="50"/>
        <end position="61"/>
    </location>
</feature>
<evidence type="ECO:0000313" key="3">
    <source>
        <dbReference type="Proteomes" id="UP001642360"/>
    </source>
</evidence>